<name>D5MJG2_METO1</name>
<gene>
    <name evidence="2" type="ORF">DAMO_2474</name>
</gene>
<dbReference type="AlphaFoldDB" id="D5MJG2"/>
<dbReference type="Pfam" id="PF13298">
    <property type="entry name" value="LigD_N"/>
    <property type="match status" value="1"/>
</dbReference>
<reference evidence="2 3" key="1">
    <citation type="journal article" date="2010" name="Nature">
        <title>Nitrite-driven anaerobic methane oxidation by oxygenic bacteria.</title>
        <authorList>
            <person name="Ettwig K.F."/>
            <person name="Butler M.K."/>
            <person name="Le Paslier D."/>
            <person name="Pelletier E."/>
            <person name="Mangenot S."/>
            <person name="Kuypers M.M.M."/>
            <person name="Schreiber F."/>
            <person name="Dutilh B.E."/>
            <person name="Zedelius J."/>
            <person name="de Beer D."/>
            <person name="Gloerich J."/>
            <person name="Wessels H.J.C.T."/>
            <person name="van Allen T."/>
            <person name="Luesken F."/>
            <person name="Wu M."/>
            <person name="van de Pas-Schoonen K.T."/>
            <person name="Op den Camp H.J.M."/>
            <person name="Janssen-Megens E.M."/>
            <person name="Francoijs K-J."/>
            <person name="Stunnenberg H."/>
            <person name="Weissenbach J."/>
            <person name="Jetten M.S.M."/>
            <person name="Strous M."/>
        </authorList>
    </citation>
    <scope>NUCLEOTIDE SEQUENCE [LARGE SCALE GENOMIC DNA]</scope>
</reference>
<dbReference type="PANTHER" id="PTHR39465">
    <property type="entry name" value="DNA LIGASE D, 3'-PHOSPHOESTERASE DOMAIN"/>
    <property type="match status" value="1"/>
</dbReference>
<dbReference type="PATRIC" id="fig|671143.5.peg.2174"/>
<evidence type="ECO:0000259" key="1">
    <source>
        <dbReference type="Pfam" id="PF13298"/>
    </source>
</evidence>
<dbReference type="Proteomes" id="UP000006898">
    <property type="component" value="Chromosome"/>
</dbReference>
<evidence type="ECO:0000313" key="3">
    <source>
        <dbReference type="Proteomes" id="UP000006898"/>
    </source>
</evidence>
<dbReference type="STRING" id="671143.DAMO_2474"/>
<accession>D5MJG2</accession>
<dbReference type="HOGENOM" id="CLU_008325_5_0_0"/>
<organism evidence="2 3">
    <name type="scientific">Methylomirabilis oxygeniifera</name>
    <dbReference type="NCBI Taxonomy" id="671143"/>
    <lineage>
        <taxon>Bacteria</taxon>
        <taxon>Candidatus Methylomirabilota</taxon>
        <taxon>Candidatus Methylomirabilia</taxon>
        <taxon>Candidatus Methylomirabilales</taxon>
        <taxon>Candidatus Methylomirabilaceae</taxon>
        <taxon>Candidatus Methylomirabilis</taxon>
    </lineage>
</organism>
<dbReference type="NCBIfam" id="TIGR02777">
    <property type="entry name" value="LigD_PE_dom"/>
    <property type="match status" value="1"/>
</dbReference>
<proteinExistence type="predicted"/>
<dbReference type="eggNOG" id="COG1793">
    <property type="taxonomic scope" value="Bacteria"/>
</dbReference>
<feature type="domain" description="DNA ligase D 3'-phosphoesterase" evidence="1">
    <location>
        <begin position="15"/>
        <end position="122"/>
    </location>
</feature>
<dbReference type="PANTHER" id="PTHR39465:SF1">
    <property type="entry name" value="DNA LIGASE D 3'-PHOSPHOESTERASE DOMAIN-CONTAINING PROTEIN"/>
    <property type="match status" value="1"/>
</dbReference>
<dbReference type="KEGG" id="mox:DAMO_2474"/>
<sequence length="170" mass="19421">MLKPATKNVRRFVVHEHRATHLHYDFRLEMGGVLRSWAVPRGPSMNPADKRLAMMVADHPVDYIDFEGIIPEGRYGAGPVVVWDEGTYETIESTSPEVQLEEGKFAFILKGRKLKGAFTLARFARGETGQEWLLMKKRDQFTDPAWTLRSELTPTRLRALTVKIPPRETS</sequence>
<dbReference type="EMBL" id="FP565575">
    <property type="protein sequence ID" value="CBE69547.1"/>
    <property type="molecule type" value="Genomic_DNA"/>
</dbReference>
<evidence type="ECO:0000313" key="2">
    <source>
        <dbReference type="EMBL" id="CBE69547.1"/>
    </source>
</evidence>
<protein>
    <recommendedName>
        <fullName evidence="1">DNA ligase D 3'-phosphoesterase domain-containing protein</fullName>
    </recommendedName>
</protein>
<dbReference type="InterPro" id="IPR014144">
    <property type="entry name" value="LigD_PE_domain"/>
</dbReference>